<dbReference type="Pfam" id="PF03478">
    <property type="entry name" value="Beta-prop_KIB1-4"/>
    <property type="match status" value="2"/>
</dbReference>
<sequence length="207" mass="23262">MPYKRRCFGSSHGWLFIMKKPMIITLLNPLNGRTIHLPEFKDLSNDYQYWIDKDDYEYFICKGILSTDPSQDANNYEVVVIYGGMRTLASCKSGDEAWTFLDLKEDYLFSDVIYYEGRLHGVTERGGLICADVINDEMTKPLWLETKSLGDQALFLGDNDSLAVLASNFSGCFPNSNQVAGVCVDRGAGEWRCPSPLTLAEHLAAFG</sequence>
<proteinExistence type="predicted"/>
<dbReference type="PANTHER" id="PTHR44259:SF93">
    <property type="entry name" value="PROTEIN, PUTATIVE (DUF295)-RELATED"/>
    <property type="match status" value="1"/>
</dbReference>
<protein>
    <recommendedName>
        <fullName evidence="1">KIB1-4 beta-propeller domain-containing protein</fullName>
    </recommendedName>
</protein>
<accession>A0ABC8U565</accession>
<dbReference type="EMBL" id="CAUOFW020006946">
    <property type="protein sequence ID" value="CAK9176888.1"/>
    <property type="molecule type" value="Genomic_DNA"/>
</dbReference>
<dbReference type="InterPro" id="IPR050942">
    <property type="entry name" value="F-box_BR-signaling"/>
</dbReference>
<dbReference type="InterPro" id="IPR005174">
    <property type="entry name" value="KIB1-4_b-propeller"/>
</dbReference>
<organism evidence="2 3">
    <name type="scientific">Ilex paraguariensis</name>
    <name type="common">yerba mate</name>
    <dbReference type="NCBI Taxonomy" id="185542"/>
    <lineage>
        <taxon>Eukaryota</taxon>
        <taxon>Viridiplantae</taxon>
        <taxon>Streptophyta</taxon>
        <taxon>Embryophyta</taxon>
        <taxon>Tracheophyta</taxon>
        <taxon>Spermatophyta</taxon>
        <taxon>Magnoliopsida</taxon>
        <taxon>eudicotyledons</taxon>
        <taxon>Gunneridae</taxon>
        <taxon>Pentapetalae</taxon>
        <taxon>asterids</taxon>
        <taxon>campanulids</taxon>
        <taxon>Aquifoliales</taxon>
        <taxon>Aquifoliaceae</taxon>
        <taxon>Ilex</taxon>
    </lineage>
</organism>
<reference evidence="2 3" key="1">
    <citation type="submission" date="2024-02" db="EMBL/GenBank/DDBJ databases">
        <authorList>
            <person name="Vignale AGUSTIN F."/>
            <person name="Sosa J E."/>
            <person name="Modenutti C."/>
        </authorList>
    </citation>
    <scope>NUCLEOTIDE SEQUENCE [LARGE SCALE GENOMIC DNA]</scope>
</reference>
<dbReference type="PANTHER" id="PTHR44259">
    <property type="entry name" value="OS07G0183000 PROTEIN-RELATED"/>
    <property type="match status" value="1"/>
</dbReference>
<dbReference type="Proteomes" id="UP001642360">
    <property type="component" value="Unassembled WGS sequence"/>
</dbReference>
<evidence type="ECO:0000259" key="1">
    <source>
        <dbReference type="Pfam" id="PF03478"/>
    </source>
</evidence>
<evidence type="ECO:0000313" key="2">
    <source>
        <dbReference type="EMBL" id="CAK9176888.1"/>
    </source>
</evidence>
<gene>
    <name evidence="2" type="ORF">ILEXP_LOCUS46758</name>
</gene>
<evidence type="ECO:0000313" key="3">
    <source>
        <dbReference type="Proteomes" id="UP001642360"/>
    </source>
</evidence>
<feature type="domain" description="KIB1-4 beta-propeller" evidence="1">
    <location>
        <begin position="4"/>
        <end position="134"/>
    </location>
</feature>
<keyword evidence="3" id="KW-1185">Reference proteome</keyword>
<dbReference type="AlphaFoldDB" id="A0ABC8U565"/>
<feature type="domain" description="KIB1-4 beta-propeller" evidence="1">
    <location>
        <begin position="138"/>
        <end position="176"/>
    </location>
</feature>
<name>A0ABC8U565_9AQUA</name>
<comment type="caution">
    <text evidence="2">The sequence shown here is derived from an EMBL/GenBank/DDBJ whole genome shotgun (WGS) entry which is preliminary data.</text>
</comment>